<name>A0A150GL05_GONPE</name>
<dbReference type="OrthoDB" id="528923at2759"/>
<dbReference type="Pfam" id="PF06863">
    <property type="entry name" value="DUF1254"/>
    <property type="match status" value="1"/>
</dbReference>
<dbReference type="InterPro" id="IPR037050">
    <property type="entry name" value="DUF1254_sf"/>
</dbReference>
<protein>
    <recommendedName>
        <fullName evidence="5">DUF1254 domain-containing protein</fullName>
    </recommendedName>
</protein>
<dbReference type="Proteomes" id="UP000075714">
    <property type="component" value="Unassembled WGS sequence"/>
</dbReference>
<dbReference type="AlphaFoldDB" id="A0A150GL05"/>
<dbReference type="EMBL" id="LSYV01000017">
    <property type="protein sequence ID" value="KXZ50467.1"/>
    <property type="molecule type" value="Genomic_DNA"/>
</dbReference>
<organism evidence="3 4">
    <name type="scientific">Gonium pectorale</name>
    <name type="common">Green alga</name>
    <dbReference type="NCBI Taxonomy" id="33097"/>
    <lineage>
        <taxon>Eukaryota</taxon>
        <taxon>Viridiplantae</taxon>
        <taxon>Chlorophyta</taxon>
        <taxon>core chlorophytes</taxon>
        <taxon>Chlorophyceae</taxon>
        <taxon>CS clade</taxon>
        <taxon>Chlamydomonadales</taxon>
        <taxon>Volvocaceae</taxon>
        <taxon>Gonium</taxon>
    </lineage>
</organism>
<feature type="domain" description="DUF1214" evidence="1">
    <location>
        <begin position="272"/>
        <end position="384"/>
    </location>
</feature>
<reference evidence="4" key="1">
    <citation type="journal article" date="2016" name="Nat. Commun.">
        <title>The Gonium pectorale genome demonstrates co-option of cell cycle regulation during the evolution of multicellularity.</title>
        <authorList>
            <person name="Hanschen E.R."/>
            <person name="Marriage T.N."/>
            <person name="Ferris P.J."/>
            <person name="Hamaji T."/>
            <person name="Toyoda A."/>
            <person name="Fujiyama A."/>
            <person name="Neme R."/>
            <person name="Noguchi H."/>
            <person name="Minakuchi Y."/>
            <person name="Suzuki M."/>
            <person name="Kawai-Toyooka H."/>
            <person name="Smith D.R."/>
            <person name="Sparks H."/>
            <person name="Anderson J."/>
            <person name="Bakaric R."/>
            <person name="Luria V."/>
            <person name="Karger A."/>
            <person name="Kirschner M.W."/>
            <person name="Durand P.M."/>
            <person name="Michod R.E."/>
            <person name="Nozaki H."/>
            <person name="Olson B.J."/>
        </authorList>
    </citation>
    <scope>NUCLEOTIDE SEQUENCE [LARGE SCALE GENOMIC DNA]</scope>
    <source>
        <strain evidence="4">NIES-2863</strain>
    </source>
</reference>
<dbReference type="SUPFAM" id="SSF160935">
    <property type="entry name" value="VPA0735-like"/>
    <property type="match status" value="1"/>
</dbReference>
<dbReference type="Gene3D" id="2.60.120.600">
    <property type="entry name" value="Domain of unknown function DUF1214, C-terminal domain"/>
    <property type="match status" value="1"/>
</dbReference>
<dbReference type="PANTHER" id="PTHR36509:SF2">
    <property type="entry name" value="BLL3101 PROTEIN"/>
    <property type="match status" value="1"/>
</dbReference>
<dbReference type="InterPro" id="IPR010679">
    <property type="entry name" value="DUF1254"/>
</dbReference>
<evidence type="ECO:0008006" key="5">
    <source>
        <dbReference type="Google" id="ProtNLM"/>
    </source>
</evidence>
<feature type="domain" description="DUF1254" evidence="2">
    <location>
        <begin position="17"/>
        <end position="115"/>
    </location>
</feature>
<dbReference type="InterPro" id="IPR037049">
    <property type="entry name" value="DUF1214_C_sf"/>
</dbReference>
<accession>A0A150GL05</accession>
<evidence type="ECO:0000313" key="3">
    <source>
        <dbReference type="EMBL" id="KXZ50467.1"/>
    </source>
</evidence>
<dbReference type="Pfam" id="PF06742">
    <property type="entry name" value="DUF1214"/>
    <property type="match status" value="1"/>
</dbReference>
<evidence type="ECO:0000313" key="4">
    <source>
        <dbReference type="Proteomes" id="UP000075714"/>
    </source>
</evidence>
<comment type="caution">
    <text evidence="3">The sequence shown here is derived from an EMBL/GenBank/DDBJ whole genome shotgun (WGS) entry which is preliminary data.</text>
</comment>
<gene>
    <name evidence="3" type="ORF">GPECTOR_16g641</name>
</gene>
<sequence length="434" mass="47109">MTRIALSIRLTFKGKVRQGNGVSLYSYSAYSLANGPLLLDLDPYDGGYWLISFYDIYGLTHYSFGSAHGNNAGGKWLLVPHGWEGQLPEDWNGTLIYSPTVEGSILGRTSFNGTGAVAWRASWRLGPWAPAAKPVIRLPPVGSGFGYPDQDPGALNAVNAADPLAFWRLAGDIYRRNGNPALPTPLADQLEKLGIFRDYGFLPSGLNQNVTDALAYAPVLANRILVAKYIFLGSPAQNYWHLPIYNGAWGNDYVLGAAIMKGFWVSNFLVDAAYYYNYLDSEGVPYNGSYVYHIEFPAPPPARNRAFWSIQALNLDEWTPIFGPNLVNQALSSATPGLYIAKDGSVPVRIQPNDPPANTTAASRGWNWVKGYSGRFHLILRIYSGAPEVLTNTYVPPPVVKLGLVNSTAPPSPLPLASPFPPASGFPSPAPVSG</sequence>
<dbReference type="PANTHER" id="PTHR36509">
    <property type="entry name" value="BLL3101 PROTEIN"/>
    <property type="match status" value="1"/>
</dbReference>
<dbReference type="Gene3D" id="2.60.40.1610">
    <property type="entry name" value="Domain of unknown function DUF1254"/>
    <property type="match status" value="1"/>
</dbReference>
<evidence type="ECO:0000259" key="2">
    <source>
        <dbReference type="Pfam" id="PF06863"/>
    </source>
</evidence>
<evidence type="ECO:0000259" key="1">
    <source>
        <dbReference type="Pfam" id="PF06742"/>
    </source>
</evidence>
<dbReference type="STRING" id="33097.A0A150GL05"/>
<dbReference type="InterPro" id="IPR010621">
    <property type="entry name" value="DUF1214"/>
</dbReference>
<keyword evidence="4" id="KW-1185">Reference proteome</keyword>
<proteinExistence type="predicted"/>